<evidence type="ECO:0000256" key="6">
    <source>
        <dbReference type="ARBA" id="ARBA00023136"/>
    </source>
</evidence>
<keyword evidence="4 8" id="KW-1133">Transmembrane helix</keyword>
<dbReference type="PANTHER" id="PTHR24161:SF85">
    <property type="entry name" value="PALMITOYLTRANSFERASE HIP14"/>
    <property type="match status" value="1"/>
</dbReference>
<gene>
    <name evidence="10" type="ORF">CMU_035530</name>
</gene>
<dbReference type="eggNOG" id="KOG0509">
    <property type="taxonomic scope" value="Eukaryota"/>
</dbReference>
<keyword evidence="6 8" id="KW-0472">Membrane</keyword>
<dbReference type="InterPro" id="IPR002110">
    <property type="entry name" value="Ankyrin_rpt"/>
</dbReference>
<accession>B6AGP0</accession>
<keyword evidence="5 7" id="KW-0040">ANK repeat</keyword>
<keyword evidence="2 8" id="KW-0812">Transmembrane</keyword>
<keyword evidence="8" id="KW-0012">Acyltransferase</keyword>
<dbReference type="Pfam" id="PF12796">
    <property type="entry name" value="Ank_2"/>
    <property type="match status" value="2"/>
</dbReference>
<organism evidence="10 11">
    <name type="scientific">Cryptosporidium muris (strain RN66)</name>
    <dbReference type="NCBI Taxonomy" id="441375"/>
    <lineage>
        <taxon>Eukaryota</taxon>
        <taxon>Sar</taxon>
        <taxon>Alveolata</taxon>
        <taxon>Apicomplexa</taxon>
        <taxon>Conoidasida</taxon>
        <taxon>Coccidia</taxon>
        <taxon>Eucoccidiorida</taxon>
        <taxon>Eimeriorina</taxon>
        <taxon>Cryptosporidiidae</taxon>
        <taxon>Cryptosporidium</taxon>
    </lineage>
</organism>
<name>B6AGP0_CRYMR</name>
<evidence type="ECO:0000256" key="5">
    <source>
        <dbReference type="ARBA" id="ARBA00023043"/>
    </source>
</evidence>
<keyword evidence="8" id="KW-0808">Transferase</keyword>
<dbReference type="Proteomes" id="UP000001460">
    <property type="component" value="Unassembled WGS sequence"/>
</dbReference>
<dbReference type="PANTHER" id="PTHR24161">
    <property type="entry name" value="ANK_REP_REGION DOMAIN-CONTAINING PROTEIN-RELATED"/>
    <property type="match status" value="1"/>
</dbReference>
<comment type="domain">
    <text evidence="8">The DHHC domain is required for palmitoyltransferase activity.</text>
</comment>
<comment type="catalytic activity">
    <reaction evidence="8">
        <text>L-cysteinyl-[protein] + hexadecanoyl-CoA = S-hexadecanoyl-L-cysteinyl-[protein] + CoA</text>
        <dbReference type="Rhea" id="RHEA:36683"/>
        <dbReference type="Rhea" id="RHEA-COMP:10131"/>
        <dbReference type="Rhea" id="RHEA-COMP:11032"/>
        <dbReference type="ChEBI" id="CHEBI:29950"/>
        <dbReference type="ChEBI" id="CHEBI:57287"/>
        <dbReference type="ChEBI" id="CHEBI:57379"/>
        <dbReference type="ChEBI" id="CHEBI:74151"/>
        <dbReference type="EC" id="2.3.1.225"/>
    </reaction>
</comment>
<dbReference type="PROSITE" id="PS50088">
    <property type="entry name" value="ANK_REPEAT"/>
    <property type="match status" value="1"/>
</dbReference>
<comment type="similarity">
    <text evidence="8">Belongs to the DHHC palmitoyltransferase family.</text>
</comment>
<dbReference type="SUPFAM" id="SSF48403">
    <property type="entry name" value="Ankyrin repeat"/>
    <property type="match status" value="1"/>
</dbReference>
<dbReference type="OMA" id="YYYVFLY"/>
<dbReference type="OrthoDB" id="331948at2759"/>
<keyword evidence="3" id="KW-0677">Repeat</keyword>
<dbReference type="GO" id="GO:0016020">
    <property type="term" value="C:membrane"/>
    <property type="evidence" value="ECO:0007669"/>
    <property type="project" value="UniProtKB-SubCell"/>
</dbReference>
<dbReference type="eggNOG" id="KOG0510">
    <property type="taxonomic scope" value="Eukaryota"/>
</dbReference>
<reference evidence="10" key="1">
    <citation type="submission" date="2008-06" db="EMBL/GenBank/DDBJ databases">
        <authorList>
            <person name="Lorenzi H."/>
            <person name="Inman J."/>
            <person name="Miller J."/>
            <person name="Schobel S."/>
            <person name="Amedeo P."/>
            <person name="Caler E.V."/>
            <person name="da Silva J."/>
        </authorList>
    </citation>
    <scope>NUCLEOTIDE SEQUENCE [LARGE SCALE GENOMIC DNA]</scope>
    <source>
        <strain evidence="10">RN66</strain>
    </source>
</reference>
<evidence type="ECO:0000313" key="10">
    <source>
        <dbReference type="EMBL" id="EEA07381.1"/>
    </source>
</evidence>
<comment type="subcellular location">
    <subcellularLocation>
        <location evidence="1">Membrane</location>
        <topology evidence="1">Multi-pass membrane protein</topology>
    </subcellularLocation>
</comment>
<dbReference type="SMART" id="SM00248">
    <property type="entry name" value="ANK"/>
    <property type="match status" value="4"/>
</dbReference>
<evidence type="ECO:0000256" key="4">
    <source>
        <dbReference type="ARBA" id="ARBA00022989"/>
    </source>
</evidence>
<dbReference type="PROSITE" id="PS50216">
    <property type="entry name" value="DHHC"/>
    <property type="match status" value="1"/>
</dbReference>
<evidence type="ECO:0000256" key="7">
    <source>
        <dbReference type="PROSITE-ProRule" id="PRU00023"/>
    </source>
</evidence>
<feature type="repeat" description="ANK" evidence="7">
    <location>
        <begin position="158"/>
        <end position="190"/>
    </location>
</feature>
<dbReference type="VEuPathDB" id="CryptoDB:CMU_035530"/>
<dbReference type="STRING" id="441375.B6AGP0"/>
<proteinExistence type="inferred from homology"/>
<keyword evidence="11" id="KW-1185">Reference proteome</keyword>
<dbReference type="InterPro" id="IPR036770">
    <property type="entry name" value="Ankyrin_rpt-contain_sf"/>
</dbReference>
<sequence length="750" mass="87247">MELSQNKGTRLFEAEYASHELAIAAQRRDRNTLHFIIQQLIETGNTSILNDSNTLHWTVYYQWDDVTIHLLSLGCDPFRADINGDTTLHYCVRSGNFSMLKYFYEKYSSRIFSVKNRNNFGLMLTAASESVENKVQDLLRIMEWLFLQGYTLEEQDILGQTPLFWAIKRGNCSLVQWLVSHGANLGHKDHRGNTILHAACVSESEDTVQFLCDLGAIHLLQCKNYDSSMVGNTAFQLCWIKRNYWLAVSLYFWYYHNKLFGTTTLIRSPYAVYYWFIALFNLAVVLIMRNTISKYQEYMAGISMDHYYIWFGAFVVTQLCWFLANLGHSNYVKYPLYPKSISKLSHDKIKKLESIALYIPIISNSKVNKSSSVFQLMLKEEEQVKINNDLIELNRQIFSGESIGLDIYKNTYNGYIQKLIDISNEITSLMSLVAKERQSVHKKLYVDIVDGNQIISSAPVLPKICVTCRTERPFRAHHCSECGYCIQRFDHHCVWIDTCVGLGNQRSFVLFLMFLLFTFSWYYYLLQQYCSLRFLFATTINKVTNTPSNINSWFSLQGNDLFTSNNDFGIGVFDGLYYFMVSDLWFSVIMLNSITNIPWMGFVIYLFVRHLKSMITNVTFYEYLKKPDIIKQRYNGYDIDGFCFELQDRNLFTGIRSIFAYCIKSNAWDYNDFFSNKQHNTTVPPVSSLLDSSFPYHNIASNAQSSYRADDMISSSLTTSRIPIQVNSMQHNYSNVNSANYYQFNSYTHR</sequence>
<dbReference type="Pfam" id="PF01529">
    <property type="entry name" value="DHHC"/>
    <property type="match status" value="1"/>
</dbReference>
<evidence type="ECO:0000259" key="9">
    <source>
        <dbReference type="Pfam" id="PF01529"/>
    </source>
</evidence>
<dbReference type="InterPro" id="IPR001594">
    <property type="entry name" value="Palmitoyltrfase_DHHC"/>
</dbReference>
<dbReference type="RefSeq" id="XP_002141730.1">
    <property type="nucleotide sequence ID" value="XM_002141694.1"/>
</dbReference>
<evidence type="ECO:0000256" key="8">
    <source>
        <dbReference type="RuleBase" id="RU079119"/>
    </source>
</evidence>
<evidence type="ECO:0000256" key="3">
    <source>
        <dbReference type="ARBA" id="ARBA00022737"/>
    </source>
</evidence>
<protein>
    <recommendedName>
        <fullName evidence="8">Palmitoyltransferase</fullName>
        <ecNumber evidence="8">2.3.1.225</ecNumber>
    </recommendedName>
</protein>
<feature type="transmembrane region" description="Helical" evidence="8">
    <location>
        <begin position="584"/>
        <end position="608"/>
    </location>
</feature>
<feature type="domain" description="Palmitoyltransferase DHHC" evidence="9">
    <location>
        <begin position="463"/>
        <end position="626"/>
    </location>
</feature>
<dbReference type="EC" id="2.3.1.225" evidence="8"/>
<dbReference type="EMBL" id="DS989733">
    <property type="protein sequence ID" value="EEA07381.1"/>
    <property type="molecule type" value="Genomic_DNA"/>
</dbReference>
<dbReference type="AlphaFoldDB" id="B6AGP0"/>
<dbReference type="Gene3D" id="1.25.40.20">
    <property type="entry name" value="Ankyrin repeat-containing domain"/>
    <property type="match status" value="1"/>
</dbReference>
<dbReference type="GeneID" id="6996978"/>
<evidence type="ECO:0000256" key="1">
    <source>
        <dbReference type="ARBA" id="ARBA00004141"/>
    </source>
</evidence>
<feature type="transmembrane region" description="Helical" evidence="8">
    <location>
        <begin position="270"/>
        <end position="288"/>
    </location>
</feature>
<feature type="transmembrane region" description="Helical" evidence="8">
    <location>
        <begin position="508"/>
        <end position="526"/>
    </location>
</feature>
<dbReference type="PROSITE" id="PS50297">
    <property type="entry name" value="ANK_REP_REGION"/>
    <property type="match status" value="1"/>
</dbReference>
<evidence type="ECO:0000256" key="2">
    <source>
        <dbReference type="ARBA" id="ARBA00022692"/>
    </source>
</evidence>
<evidence type="ECO:0000313" key="11">
    <source>
        <dbReference type="Proteomes" id="UP000001460"/>
    </source>
</evidence>
<dbReference type="GO" id="GO:0019706">
    <property type="term" value="F:protein-cysteine S-palmitoyltransferase activity"/>
    <property type="evidence" value="ECO:0007669"/>
    <property type="project" value="UniProtKB-EC"/>
</dbReference>
<feature type="transmembrane region" description="Helical" evidence="8">
    <location>
        <begin position="308"/>
        <end position="326"/>
    </location>
</feature>